<gene>
    <name evidence="2" type="ORF">KUDE01_009801</name>
</gene>
<proteinExistence type="predicted"/>
<organism evidence="2 3">
    <name type="scientific">Dissostichus eleginoides</name>
    <name type="common">Patagonian toothfish</name>
    <name type="synonym">Dissostichus amissus</name>
    <dbReference type="NCBI Taxonomy" id="100907"/>
    <lineage>
        <taxon>Eukaryota</taxon>
        <taxon>Metazoa</taxon>
        <taxon>Chordata</taxon>
        <taxon>Craniata</taxon>
        <taxon>Vertebrata</taxon>
        <taxon>Euteleostomi</taxon>
        <taxon>Actinopterygii</taxon>
        <taxon>Neopterygii</taxon>
        <taxon>Teleostei</taxon>
        <taxon>Neoteleostei</taxon>
        <taxon>Acanthomorphata</taxon>
        <taxon>Eupercaria</taxon>
        <taxon>Perciformes</taxon>
        <taxon>Notothenioidei</taxon>
        <taxon>Nototheniidae</taxon>
        <taxon>Dissostichus</taxon>
    </lineage>
</organism>
<dbReference type="EMBL" id="JASDAP010000015">
    <property type="protein sequence ID" value="KAK1890970.1"/>
    <property type="molecule type" value="Genomic_DNA"/>
</dbReference>
<reference evidence="2" key="1">
    <citation type="submission" date="2023-04" db="EMBL/GenBank/DDBJ databases">
        <title>Chromosome-level genome of Chaenocephalus aceratus.</title>
        <authorList>
            <person name="Park H."/>
        </authorList>
    </citation>
    <scope>NUCLEOTIDE SEQUENCE</scope>
    <source>
        <strain evidence="2">DE</strain>
        <tissue evidence="2">Muscle</tissue>
    </source>
</reference>
<keyword evidence="3" id="KW-1185">Reference proteome</keyword>
<comment type="caution">
    <text evidence="2">The sequence shown here is derived from an EMBL/GenBank/DDBJ whole genome shotgun (WGS) entry which is preliminary data.</text>
</comment>
<evidence type="ECO:0000313" key="3">
    <source>
        <dbReference type="Proteomes" id="UP001228049"/>
    </source>
</evidence>
<feature type="region of interest" description="Disordered" evidence="1">
    <location>
        <begin position="1"/>
        <end position="74"/>
    </location>
</feature>
<name>A0AAD9BW15_DISEL</name>
<evidence type="ECO:0000256" key="1">
    <source>
        <dbReference type="SAM" id="MobiDB-lite"/>
    </source>
</evidence>
<evidence type="ECO:0000313" key="2">
    <source>
        <dbReference type="EMBL" id="KAK1890970.1"/>
    </source>
</evidence>
<accession>A0AAD9BW15</accession>
<sequence>MAMSLYRPGEPNTLKESGPDGGQEMSLAGNPTPPIHQPGDYFQPPPTECQSLAEQKLSPSSSFYDFPSSFHQNT</sequence>
<dbReference type="AlphaFoldDB" id="A0AAD9BW15"/>
<protein>
    <submittedName>
        <fullName evidence="2">Accessory colonization factor AcfD</fullName>
    </submittedName>
</protein>
<dbReference type="Proteomes" id="UP001228049">
    <property type="component" value="Unassembled WGS sequence"/>
</dbReference>
<feature type="compositionally biased region" description="Low complexity" evidence="1">
    <location>
        <begin position="58"/>
        <end position="74"/>
    </location>
</feature>